<sequence>MLSAGSSKTRAREENANAYGDPRFQEFHLRLSQIACDNRKNKSAAPKTPSYVGLKGSDPGVKEFQNKSSIAVRKLLSNEDEYSNKCKRKYGTLFLEAKSFVFPKMLEKLRIQSLLLHAEIQNPLNDERKSKLPAYQYLSPFRAASSFVVDKEDFKCRQIMEITNMDSFVFLEHVVKKKCSRMKTRRSGTCHPTGPSDKLGVLLPHELLAGISSSYKRILVEAAQEAHGQSTRTTLTGTCTQRNK</sequence>
<name>A0ABS8W0I9_DATST</name>
<reference evidence="1 2" key="1">
    <citation type="journal article" date="2021" name="BMC Genomics">
        <title>Datura genome reveals duplications of psychoactive alkaloid biosynthetic genes and high mutation rate following tissue culture.</title>
        <authorList>
            <person name="Rajewski A."/>
            <person name="Carter-House D."/>
            <person name="Stajich J."/>
            <person name="Litt A."/>
        </authorList>
    </citation>
    <scope>NUCLEOTIDE SEQUENCE [LARGE SCALE GENOMIC DNA]</scope>
    <source>
        <strain evidence="1">AR-01</strain>
    </source>
</reference>
<accession>A0ABS8W0I9</accession>
<comment type="caution">
    <text evidence="1">The sequence shown here is derived from an EMBL/GenBank/DDBJ whole genome shotgun (WGS) entry which is preliminary data.</text>
</comment>
<evidence type="ECO:0000313" key="1">
    <source>
        <dbReference type="EMBL" id="MCE2055003.1"/>
    </source>
</evidence>
<proteinExistence type="predicted"/>
<protein>
    <submittedName>
        <fullName evidence="1">Uncharacterized protein</fullName>
    </submittedName>
</protein>
<keyword evidence="2" id="KW-1185">Reference proteome</keyword>
<gene>
    <name evidence="1" type="ORF">HAX54_041769</name>
</gene>
<dbReference type="EMBL" id="JACEIK010006059">
    <property type="protein sequence ID" value="MCE2055003.1"/>
    <property type="molecule type" value="Genomic_DNA"/>
</dbReference>
<dbReference type="Proteomes" id="UP000823775">
    <property type="component" value="Unassembled WGS sequence"/>
</dbReference>
<evidence type="ECO:0000313" key="2">
    <source>
        <dbReference type="Proteomes" id="UP000823775"/>
    </source>
</evidence>
<organism evidence="1 2">
    <name type="scientific">Datura stramonium</name>
    <name type="common">Jimsonweed</name>
    <name type="synonym">Common thornapple</name>
    <dbReference type="NCBI Taxonomy" id="4076"/>
    <lineage>
        <taxon>Eukaryota</taxon>
        <taxon>Viridiplantae</taxon>
        <taxon>Streptophyta</taxon>
        <taxon>Embryophyta</taxon>
        <taxon>Tracheophyta</taxon>
        <taxon>Spermatophyta</taxon>
        <taxon>Magnoliopsida</taxon>
        <taxon>eudicotyledons</taxon>
        <taxon>Gunneridae</taxon>
        <taxon>Pentapetalae</taxon>
        <taxon>asterids</taxon>
        <taxon>lamiids</taxon>
        <taxon>Solanales</taxon>
        <taxon>Solanaceae</taxon>
        <taxon>Solanoideae</taxon>
        <taxon>Datureae</taxon>
        <taxon>Datura</taxon>
    </lineage>
</organism>